<proteinExistence type="predicted"/>
<dbReference type="eggNOG" id="COG3713">
    <property type="taxonomic scope" value="Bacteria"/>
</dbReference>
<protein>
    <submittedName>
        <fullName evidence="1">Uncharacterized protein</fullName>
    </submittedName>
</protein>
<evidence type="ECO:0000313" key="2">
    <source>
        <dbReference type="Proteomes" id="UP000000925"/>
    </source>
</evidence>
<sequence length="261" mass="29185">MDKNEARYAEIATLGIHWGNLTSTSVAIELYTVHIVMKRLNVLALLLCSLTTTSLIHASDSASSEELNRWRFGVHYFQGTVNDFSEALTGRWDTIDPNGVRVNLSYLMIERLWDLPLELLVDGGLMWHNEQGYQDNVLQSTLAIKFAWTGFPWNDYIRTRIAISEGLSYVSSIPITEKMNRNSNSSQNLLNYLEPSIALNCGDFFKLIGLGPKASNPIYDTWLVGSIPHRSGILGLFGEDDNGDPITGGSNYLSIGLEMEF</sequence>
<reference evidence="1 2" key="1">
    <citation type="journal article" date="2010" name="Stand. Genomic Sci.">
        <title>Complete genome sequence of Coraliomargarita akajimensis type strain (04OKA010-24).</title>
        <authorList>
            <person name="Mavromatis K."/>
            <person name="Abt B."/>
            <person name="Brambilla E."/>
            <person name="Lapidus A."/>
            <person name="Copeland A."/>
            <person name="Deshpande S."/>
            <person name="Nolan M."/>
            <person name="Lucas S."/>
            <person name="Tice H."/>
            <person name="Cheng J.F."/>
            <person name="Han C."/>
            <person name="Detter J.C."/>
            <person name="Woyke T."/>
            <person name="Goodwin L."/>
            <person name="Pitluck S."/>
            <person name="Held B."/>
            <person name="Brettin T."/>
            <person name="Tapia R."/>
            <person name="Ivanova N."/>
            <person name="Mikhailova N."/>
            <person name="Pati A."/>
            <person name="Liolios K."/>
            <person name="Chen A."/>
            <person name="Palaniappan K."/>
            <person name="Land M."/>
            <person name="Hauser L."/>
            <person name="Chang Y.J."/>
            <person name="Jeffries C.D."/>
            <person name="Rohde M."/>
            <person name="Goker M."/>
            <person name="Bristow J."/>
            <person name="Eisen J.A."/>
            <person name="Markowitz V."/>
            <person name="Hugenholtz P."/>
            <person name="Klenk H.P."/>
            <person name="Kyrpides N.C."/>
        </authorList>
    </citation>
    <scope>NUCLEOTIDE SEQUENCE [LARGE SCALE GENOMIC DNA]</scope>
    <source>
        <strain evidence="2">DSM 45221 / IAM 15411 / JCM 23193 / KCTC 12865</strain>
    </source>
</reference>
<dbReference type="AlphaFoldDB" id="D5EQP7"/>
<dbReference type="STRING" id="583355.Caka_2848"/>
<accession>D5EQP7</accession>
<name>D5EQP7_CORAD</name>
<gene>
    <name evidence="1" type="ordered locus">Caka_2848</name>
</gene>
<dbReference type="OrthoDB" id="92529at2"/>
<dbReference type="RefSeq" id="WP_013044583.1">
    <property type="nucleotide sequence ID" value="NC_014008.1"/>
</dbReference>
<dbReference type="Proteomes" id="UP000000925">
    <property type="component" value="Chromosome"/>
</dbReference>
<dbReference type="KEGG" id="caa:Caka_2848"/>
<dbReference type="HOGENOM" id="CLU_1064405_0_0_0"/>
<evidence type="ECO:0000313" key="1">
    <source>
        <dbReference type="EMBL" id="ADE55861.1"/>
    </source>
</evidence>
<keyword evidence="2" id="KW-1185">Reference proteome</keyword>
<organism evidence="1 2">
    <name type="scientific">Coraliomargarita akajimensis (strain DSM 45221 / IAM 15411 / JCM 23193 / KCTC 12865 / 04OKA010-24)</name>
    <dbReference type="NCBI Taxonomy" id="583355"/>
    <lineage>
        <taxon>Bacteria</taxon>
        <taxon>Pseudomonadati</taxon>
        <taxon>Verrucomicrobiota</taxon>
        <taxon>Opitutia</taxon>
        <taxon>Puniceicoccales</taxon>
        <taxon>Coraliomargaritaceae</taxon>
        <taxon>Coraliomargarita</taxon>
    </lineage>
</organism>
<dbReference type="EMBL" id="CP001998">
    <property type="protein sequence ID" value="ADE55861.1"/>
    <property type="molecule type" value="Genomic_DNA"/>
</dbReference>